<evidence type="ECO:0000313" key="8">
    <source>
        <dbReference type="Proteomes" id="UP000183155"/>
    </source>
</evidence>
<dbReference type="InterPro" id="IPR023614">
    <property type="entry name" value="Porin_dom_sf"/>
</dbReference>
<sequence>MNRPCFAAPLLFSIGTSLANYALAGFVEDSKASVELRNFYLNRDFRQGNAPQSRTDEWAQGVTGRLVSGFTEGTVGFGVDALGQLGIKLDSSPDRRGSGLLPAGDSGRAADSYSKLGLTAKARVGKTVLNLGTLQPTLPVVMYNDTRLLGSSFRGGVLNSQDIQGLSFNAGRLTRASLRDASSTEDIGYGAASSDHFDFAGANYALTPQLGLSYYGASLQDIYRQQFVGLTHRWPLAEGVVLKSDIRYFDSRDEGRKLAGRIDNRNFNGMIGLEYKAHRLTTAWQYLSGDGDFPFLNGAEPFVANLVTYNLFTRAQEDSWQLRYDYDFAAWGVPGLTFMTRYVDGRNVKTATVKDGREWERDTDLAYVVQEGPLKGVSIRWRNVTFRSGDGLTTDVDENRLIVGYTLALW</sequence>
<proteinExistence type="inferred from homology"/>
<evidence type="ECO:0000256" key="2">
    <source>
        <dbReference type="ARBA" id="ARBA00022448"/>
    </source>
</evidence>
<keyword evidence="8" id="KW-1185">Reference proteome</keyword>
<evidence type="ECO:0000313" key="5">
    <source>
        <dbReference type="EMBL" id="KMM85575.1"/>
    </source>
</evidence>
<reference evidence="6 8" key="2">
    <citation type="submission" date="2016-10" db="EMBL/GenBank/DDBJ databases">
        <authorList>
            <person name="Varghese N."/>
            <person name="Submissions S."/>
        </authorList>
    </citation>
    <scope>NUCLEOTIDE SEQUENCE [LARGE SCALE GENOMIC DNA]</scope>
    <source>
        <strain evidence="6 8">BS3652</strain>
    </source>
</reference>
<dbReference type="EMBL" id="JYLA01000003">
    <property type="protein sequence ID" value="KMM85575.1"/>
    <property type="molecule type" value="Genomic_DNA"/>
</dbReference>
<dbReference type="PANTHER" id="PTHR34596:SF2">
    <property type="entry name" value="CHITOPORIN"/>
    <property type="match status" value="1"/>
</dbReference>
<protein>
    <submittedName>
        <fullName evidence="5 6">Porin</fullName>
    </submittedName>
</protein>
<keyword evidence="2" id="KW-0813">Transport</keyword>
<comment type="caution">
    <text evidence="5">The sequence shown here is derived from an EMBL/GenBank/DDBJ whole genome shotgun (WGS) entry which is preliminary data.</text>
</comment>
<accession>A0A0J6GV72</accession>
<dbReference type="Proteomes" id="UP000183155">
    <property type="component" value="Unassembled WGS sequence"/>
</dbReference>
<organism evidence="5 7">
    <name type="scientific">Pseudomonas taetrolens</name>
    <dbReference type="NCBI Taxonomy" id="47884"/>
    <lineage>
        <taxon>Bacteria</taxon>
        <taxon>Pseudomonadati</taxon>
        <taxon>Pseudomonadota</taxon>
        <taxon>Gammaproteobacteria</taxon>
        <taxon>Pseudomonadales</taxon>
        <taxon>Pseudomonadaceae</taxon>
        <taxon>Pseudomonas</taxon>
    </lineage>
</organism>
<dbReference type="STRING" id="47884.SAMN04490203_1995"/>
<dbReference type="PATRIC" id="fig|47884.3.peg.2342"/>
<dbReference type="Pfam" id="PF03573">
    <property type="entry name" value="OprD"/>
    <property type="match status" value="1"/>
</dbReference>
<evidence type="ECO:0000256" key="4">
    <source>
        <dbReference type="SAM" id="SignalP"/>
    </source>
</evidence>
<name>A0A0J6GV72_PSETA</name>
<dbReference type="OrthoDB" id="6759120at2"/>
<comment type="similarity">
    <text evidence="1">Belongs to the outer membrane porin (Opr) (TC 1.B.25) family.</text>
</comment>
<feature type="chain" id="PRO_5005272778" evidence="4">
    <location>
        <begin position="20"/>
        <end position="410"/>
    </location>
</feature>
<dbReference type="InterPro" id="IPR005318">
    <property type="entry name" value="OM_porin_bac"/>
</dbReference>
<dbReference type="Gene3D" id="2.40.160.10">
    <property type="entry name" value="Porin"/>
    <property type="match status" value="1"/>
</dbReference>
<dbReference type="EMBL" id="FNRS01000001">
    <property type="protein sequence ID" value="SEC20710.1"/>
    <property type="molecule type" value="Genomic_DNA"/>
</dbReference>
<evidence type="ECO:0000256" key="1">
    <source>
        <dbReference type="ARBA" id="ARBA00009075"/>
    </source>
</evidence>
<dbReference type="GO" id="GO:0015288">
    <property type="term" value="F:porin activity"/>
    <property type="evidence" value="ECO:0007669"/>
    <property type="project" value="TreeGrafter"/>
</dbReference>
<reference evidence="5 7" key="1">
    <citation type="submission" date="2015-02" db="EMBL/GenBank/DDBJ databases">
        <title>Pseudomonas helleri sp. nov. and Pseudomonas weihenstephanensis sp. nov., isolated from raw cows milk.</title>
        <authorList>
            <person name="von Neubeck M."/>
            <person name="Huptas C."/>
            <person name="Wenning M."/>
            <person name="Scherer S."/>
        </authorList>
    </citation>
    <scope>NUCLEOTIDE SEQUENCE [LARGE SCALE GENOMIC DNA]</scope>
    <source>
        <strain evidence="5 7">DSM 21104</strain>
    </source>
</reference>
<gene>
    <name evidence="6" type="ORF">SAMN04490203_1995</name>
    <name evidence="5" type="ORF">TU78_09575</name>
</gene>
<dbReference type="RefSeq" id="WP_048380512.1">
    <property type="nucleotide sequence ID" value="NZ_FNRS01000001.1"/>
</dbReference>
<dbReference type="AlphaFoldDB" id="A0A0J6GV72"/>
<evidence type="ECO:0000313" key="7">
    <source>
        <dbReference type="Proteomes" id="UP000036395"/>
    </source>
</evidence>
<keyword evidence="3 4" id="KW-0732">Signal</keyword>
<evidence type="ECO:0000256" key="3">
    <source>
        <dbReference type="ARBA" id="ARBA00022729"/>
    </source>
</evidence>
<evidence type="ECO:0000313" key="6">
    <source>
        <dbReference type="EMBL" id="SEC20710.1"/>
    </source>
</evidence>
<feature type="signal peptide" evidence="4">
    <location>
        <begin position="1"/>
        <end position="19"/>
    </location>
</feature>
<dbReference type="Proteomes" id="UP000036395">
    <property type="component" value="Unassembled WGS sequence"/>
</dbReference>
<dbReference type="PANTHER" id="PTHR34596">
    <property type="entry name" value="CHITOPORIN"/>
    <property type="match status" value="1"/>
</dbReference>
<dbReference type="GO" id="GO:0016020">
    <property type="term" value="C:membrane"/>
    <property type="evidence" value="ECO:0007669"/>
    <property type="project" value="InterPro"/>
</dbReference>